<reference evidence="1" key="1">
    <citation type="submission" date="2022-04" db="EMBL/GenBank/DDBJ databases">
        <title>Genome of the entomopathogenic fungus Entomophthora muscae.</title>
        <authorList>
            <person name="Elya C."/>
            <person name="Lovett B.R."/>
            <person name="Lee E."/>
            <person name="Macias A.M."/>
            <person name="Hajek A.E."/>
            <person name="De Bivort B.L."/>
            <person name="Kasson M.T."/>
            <person name="De Fine Licht H.H."/>
            <person name="Stajich J.E."/>
        </authorList>
    </citation>
    <scope>NUCLEOTIDE SEQUENCE</scope>
    <source>
        <strain evidence="1">Berkeley</strain>
    </source>
</reference>
<dbReference type="EMBL" id="QTSX02007104">
    <property type="protein sequence ID" value="KAJ9051750.1"/>
    <property type="molecule type" value="Genomic_DNA"/>
</dbReference>
<gene>
    <name evidence="1" type="ORF">DSO57_1002012</name>
</gene>
<keyword evidence="2" id="KW-1185">Reference proteome</keyword>
<comment type="caution">
    <text evidence="1">The sequence shown here is derived from an EMBL/GenBank/DDBJ whole genome shotgun (WGS) entry which is preliminary data.</text>
</comment>
<dbReference type="Proteomes" id="UP001165960">
    <property type="component" value="Unassembled WGS sequence"/>
</dbReference>
<accession>A0ACC2RNU7</accession>
<evidence type="ECO:0000313" key="2">
    <source>
        <dbReference type="Proteomes" id="UP001165960"/>
    </source>
</evidence>
<sequence length="249" mass="28287">MHNLKLLLMFGLASRTSGHHKYRLEEAGNEVKFTYYWIAVESEFPVKSYKPTTELRSCRTGSTIKIVSTQYFSRVKMEGSGILTTGQFVNCADDQCDCFEIVEGGAKGSNNNSLIPYTSVAANGLEFGMKLFVKELNGTILPPANLTHNGCVRVDDRSWSFGLNQIDWFVFDKRYYKSLDSVLKLEKVTINTNSDCQLLNYTQGLLSSKKKRKFCAIFGTTDLTRFFIYVNRKLNSYLFLEDSNLLCLV</sequence>
<evidence type="ECO:0000313" key="1">
    <source>
        <dbReference type="EMBL" id="KAJ9051750.1"/>
    </source>
</evidence>
<organism evidence="1 2">
    <name type="scientific">Entomophthora muscae</name>
    <dbReference type="NCBI Taxonomy" id="34485"/>
    <lineage>
        <taxon>Eukaryota</taxon>
        <taxon>Fungi</taxon>
        <taxon>Fungi incertae sedis</taxon>
        <taxon>Zoopagomycota</taxon>
        <taxon>Entomophthoromycotina</taxon>
        <taxon>Entomophthoromycetes</taxon>
        <taxon>Entomophthorales</taxon>
        <taxon>Entomophthoraceae</taxon>
        <taxon>Entomophthora</taxon>
    </lineage>
</organism>
<name>A0ACC2RNU7_9FUNG</name>
<proteinExistence type="predicted"/>
<protein>
    <submittedName>
        <fullName evidence="1">Uncharacterized protein</fullName>
    </submittedName>
</protein>